<evidence type="ECO:0000313" key="2">
    <source>
        <dbReference type="EMBL" id="GIL79131.1"/>
    </source>
</evidence>
<evidence type="ECO:0000256" key="1">
    <source>
        <dbReference type="SAM" id="MobiDB-lite"/>
    </source>
</evidence>
<dbReference type="OrthoDB" id="5952526at2759"/>
<comment type="caution">
    <text evidence="2">The sequence shown here is derived from an EMBL/GenBank/DDBJ whole genome shotgun (WGS) entry which is preliminary data.</text>
</comment>
<dbReference type="PANTHER" id="PTHR35169">
    <property type="entry name" value="FE2OG DIOXYGENASE DOMAIN-CONTAINING PROTEIN"/>
    <property type="match status" value="1"/>
</dbReference>
<protein>
    <recommendedName>
        <fullName evidence="5">Fe2OG dioxygenase domain-containing protein</fullName>
    </recommendedName>
</protein>
<evidence type="ECO:0000313" key="4">
    <source>
        <dbReference type="Proteomes" id="UP000747110"/>
    </source>
</evidence>
<sequence>MESFTQAAEGPGLAQEEAGTSASADVARALPTSAPVAAAVPSACPNVLNLRRIATHPTSWRPTDSRVALNVTLDACIVPDATGAARVDKAHLVVIDDFISEGDRIGLLDFITHPGWDVLMPPPGDKWDRATRDSATASPTWGLRDEWLRKLATTNLPARLEVQSRLQLLYPNYLIAHMPSDKIQIQTRASQDTVARQDPDWIQIPVDDANEDAAPAGSIVDCNQFVANAAMCGDTFSWHVDADPSTLPYPSPWTQAYGQYVNREPGRPLFVSLLLYLNHSWERDWQAETLFLDTPSDCGVVIRPKACRAVLLDQDILHRLIPPSQAAMGRPRYSLVWKLVMLPRQQGQQPTLARKAWGWPTPFGSAAALERVVSRMSAAKAVEAEPAMKAVEAGAEAGATAGEAAGPVERGGGAAKTATAKKRRRK</sequence>
<keyword evidence="4" id="KW-1185">Reference proteome</keyword>
<dbReference type="PANTHER" id="PTHR35169:SF1">
    <property type="entry name" value="PROLYL 4-HYDROXYLASE ALPHA SUBUNIT FE(2+) 2OG DIOXYGENASE DOMAIN-CONTAINING PROTEIN"/>
    <property type="match status" value="1"/>
</dbReference>
<dbReference type="EMBL" id="BNCQ01000050">
    <property type="protein sequence ID" value="GIM13606.1"/>
    <property type="molecule type" value="Genomic_DNA"/>
</dbReference>
<reference evidence="2" key="1">
    <citation type="journal article" date="2021" name="Proc. Natl. Acad. Sci. U.S.A.">
        <title>Three genomes in the algal genus Volvox reveal the fate of a haploid sex-determining region after a transition to homothallism.</title>
        <authorList>
            <person name="Yamamoto K."/>
            <person name="Hamaji T."/>
            <person name="Kawai-Toyooka H."/>
            <person name="Matsuzaki R."/>
            <person name="Takahashi F."/>
            <person name="Nishimura Y."/>
            <person name="Kawachi M."/>
            <person name="Noguchi H."/>
            <person name="Minakuchi Y."/>
            <person name="Umen J.G."/>
            <person name="Toyoda A."/>
            <person name="Nozaki H."/>
        </authorList>
    </citation>
    <scope>NUCLEOTIDE SEQUENCE</scope>
    <source>
        <strain evidence="3">NIES-3785</strain>
        <strain evidence="2">NIES-3786</strain>
    </source>
</reference>
<evidence type="ECO:0008006" key="5">
    <source>
        <dbReference type="Google" id="ProtNLM"/>
    </source>
</evidence>
<proteinExistence type="predicted"/>
<dbReference type="Gene3D" id="2.60.120.620">
    <property type="entry name" value="q2cbj1_9rhob like domain"/>
    <property type="match status" value="1"/>
</dbReference>
<feature type="region of interest" description="Disordered" evidence="1">
    <location>
        <begin position="401"/>
        <end position="426"/>
    </location>
</feature>
<dbReference type="Proteomes" id="UP000722791">
    <property type="component" value="Unassembled WGS sequence"/>
</dbReference>
<gene>
    <name evidence="2" type="ORF">Vretifemale_8519</name>
    <name evidence="3" type="ORF">Vretimale_16673</name>
</gene>
<dbReference type="EMBL" id="BNCP01000015">
    <property type="protein sequence ID" value="GIL79131.1"/>
    <property type="molecule type" value="Genomic_DNA"/>
</dbReference>
<feature type="region of interest" description="Disordered" evidence="1">
    <location>
        <begin position="1"/>
        <end position="20"/>
    </location>
</feature>
<organism evidence="2 4">
    <name type="scientific">Volvox reticuliferus</name>
    <dbReference type="NCBI Taxonomy" id="1737510"/>
    <lineage>
        <taxon>Eukaryota</taxon>
        <taxon>Viridiplantae</taxon>
        <taxon>Chlorophyta</taxon>
        <taxon>core chlorophytes</taxon>
        <taxon>Chlorophyceae</taxon>
        <taxon>CS clade</taxon>
        <taxon>Chlamydomonadales</taxon>
        <taxon>Volvocaceae</taxon>
        <taxon>Volvox</taxon>
    </lineage>
</organism>
<dbReference type="Proteomes" id="UP000747110">
    <property type="component" value="Unassembled WGS sequence"/>
</dbReference>
<name>A0A8J4FJP3_9CHLO</name>
<evidence type="ECO:0000313" key="3">
    <source>
        <dbReference type="EMBL" id="GIM13606.1"/>
    </source>
</evidence>
<accession>A0A8J4FJP3</accession>
<dbReference type="AlphaFoldDB" id="A0A8J4FJP3"/>